<name>A0ACC1XMZ4_MELAZ</name>
<gene>
    <name evidence="1" type="ORF">OWV82_014897</name>
</gene>
<dbReference type="Proteomes" id="UP001164539">
    <property type="component" value="Chromosome 8"/>
</dbReference>
<keyword evidence="2" id="KW-1185">Reference proteome</keyword>
<accession>A0ACC1XMZ4</accession>
<comment type="caution">
    <text evidence="1">The sequence shown here is derived from an EMBL/GenBank/DDBJ whole genome shotgun (WGS) entry which is preliminary data.</text>
</comment>
<organism evidence="1 2">
    <name type="scientific">Melia azedarach</name>
    <name type="common">Chinaberry tree</name>
    <dbReference type="NCBI Taxonomy" id="155640"/>
    <lineage>
        <taxon>Eukaryota</taxon>
        <taxon>Viridiplantae</taxon>
        <taxon>Streptophyta</taxon>
        <taxon>Embryophyta</taxon>
        <taxon>Tracheophyta</taxon>
        <taxon>Spermatophyta</taxon>
        <taxon>Magnoliopsida</taxon>
        <taxon>eudicotyledons</taxon>
        <taxon>Gunneridae</taxon>
        <taxon>Pentapetalae</taxon>
        <taxon>rosids</taxon>
        <taxon>malvids</taxon>
        <taxon>Sapindales</taxon>
        <taxon>Meliaceae</taxon>
        <taxon>Melia</taxon>
    </lineage>
</organism>
<reference evidence="1 2" key="1">
    <citation type="journal article" date="2023" name="Science">
        <title>Complex scaffold remodeling in plant triterpene biosynthesis.</title>
        <authorList>
            <person name="De La Pena R."/>
            <person name="Hodgson H."/>
            <person name="Liu J.C."/>
            <person name="Stephenson M.J."/>
            <person name="Martin A.C."/>
            <person name="Owen C."/>
            <person name="Harkess A."/>
            <person name="Leebens-Mack J."/>
            <person name="Jimenez L.E."/>
            <person name="Osbourn A."/>
            <person name="Sattely E.S."/>
        </authorList>
    </citation>
    <scope>NUCLEOTIDE SEQUENCE [LARGE SCALE GENOMIC DNA]</scope>
    <source>
        <strain evidence="2">cv. JPN11</strain>
        <tissue evidence="1">Leaf</tissue>
    </source>
</reference>
<protein>
    <submittedName>
        <fullName evidence="1">DUF1639 family protein</fullName>
    </submittedName>
</protein>
<evidence type="ECO:0000313" key="1">
    <source>
        <dbReference type="EMBL" id="KAJ4712698.1"/>
    </source>
</evidence>
<proteinExistence type="predicted"/>
<evidence type="ECO:0000313" key="2">
    <source>
        <dbReference type="Proteomes" id="UP001164539"/>
    </source>
</evidence>
<sequence length="240" mass="27572">MATAPMKSQPLHNFSLPFLKWGTHHQNRNRNPPSTDTSEPDDNNNNDSTRHHRVVGSRSSRVQRLSFTSSTIKPHNDAVERVQKQKSVSEKDSIEKVLKEPAVVEKNETEEEEEEEGEVVGKPWNLRPRKVQETLFNAEVLENHNNNSSVNMKAPKSTRLREMESRGNNGEKKEKSKFWLTLSRDEVEEDIFIMTGSRPARRPRKRPKNIQKQVDNVFPGLWLVGLTADSYRVADAPVKK</sequence>
<dbReference type="EMBL" id="CM051401">
    <property type="protein sequence ID" value="KAJ4712698.1"/>
    <property type="molecule type" value="Genomic_DNA"/>
</dbReference>